<dbReference type="EMBL" id="SJDL01000036">
    <property type="protein sequence ID" value="TBW50171.1"/>
    <property type="molecule type" value="Genomic_DNA"/>
</dbReference>
<dbReference type="InterPro" id="IPR025532">
    <property type="entry name" value="G6P_1-epimerase"/>
</dbReference>
<dbReference type="InterPro" id="IPR014718">
    <property type="entry name" value="GH-type_carb-bd"/>
</dbReference>
<evidence type="ECO:0000313" key="6">
    <source>
        <dbReference type="Proteomes" id="UP000313645"/>
    </source>
</evidence>
<dbReference type="InterPro" id="IPR008183">
    <property type="entry name" value="Aldose_1/G6P_1-epimerase"/>
</dbReference>
<dbReference type="Proteomes" id="UP000313645">
    <property type="component" value="Unassembled WGS sequence"/>
</dbReference>
<accession>A0ABY1ZK29</accession>
<comment type="caution">
    <text evidence="5">The sequence shown here is derived from an EMBL/GenBank/DDBJ whole genome shotgun (WGS) entry which is preliminary data.</text>
</comment>
<organism evidence="5 6">
    <name type="scientific">Marinobacter halodurans</name>
    <dbReference type="NCBI Taxonomy" id="2528979"/>
    <lineage>
        <taxon>Bacteria</taxon>
        <taxon>Pseudomonadati</taxon>
        <taxon>Pseudomonadota</taxon>
        <taxon>Gammaproteobacteria</taxon>
        <taxon>Pseudomonadales</taxon>
        <taxon>Marinobacteraceae</taxon>
        <taxon>Marinobacter</taxon>
    </lineage>
</organism>
<sequence>MTSSKSDALFTARTTQGDLDAIEVTHPRFSARIFLQGAHLTHFAPKGEDNWLWMSPDARFKHGHAIRGGIPVCWPWFGDPQRNPDPVAQRAQADLAHGFARTSLWTLADIRESEKDVEISLTLDAAKCGDIGRDWPLLARITFRFNAGHCQILLTTHNSGPSPVEYTEALHTYFPTLDVTRSFLSGLEQAHYIDTIHDWQEIQQDGDVRFRGETDRIYQRGGPILVHTPNQVTRIETQGSESTVVWNPGPEKARRLSDFPDDGWKTMLCVETANAWPHFIRLMKGESHTTELVLSRC</sequence>
<evidence type="ECO:0000256" key="3">
    <source>
        <dbReference type="ARBA" id="ARBA00023235"/>
    </source>
</evidence>
<evidence type="ECO:0000256" key="1">
    <source>
        <dbReference type="ARBA" id="ARBA00001096"/>
    </source>
</evidence>
<reference evidence="5 6" key="1">
    <citation type="submission" date="2019-02" db="EMBL/GenBank/DDBJ databases">
        <title>Marinobacter halodurans sp. nov., a marine bacterium isolated from sea tidal flat.</title>
        <authorList>
            <person name="Yoo Y."/>
            <person name="Lee D.W."/>
            <person name="Kim B.S."/>
            <person name="Kim J.-J."/>
        </authorList>
    </citation>
    <scope>NUCLEOTIDE SEQUENCE [LARGE SCALE GENOMIC DNA]</scope>
    <source>
        <strain evidence="5 6">YJ-S3-2</strain>
    </source>
</reference>
<comment type="similarity">
    <text evidence="2 4">Belongs to the glucose-6-phosphate 1-epimerase family.</text>
</comment>
<comment type="catalytic activity">
    <reaction evidence="1">
        <text>alpha-D-glucose 6-phosphate = beta-D-glucose 6-phosphate</text>
        <dbReference type="Rhea" id="RHEA:16249"/>
        <dbReference type="ChEBI" id="CHEBI:58225"/>
        <dbReference type="ChEBI" id="CHEBI:58247"/>
        <dbReference type="EC" id="5.1.3.15"/>
    </reaction>
</comment>
<evidence type="ECO:0000256" key="2">
    <source>
        <dbReference type="ARBA" id="ARBA00005866"/>
    </source>
</evidence>
<name>A0ABY1ZK29_9GAMM</name>
<dbReference type="Gene3D" id="2.70.98.10">
    <property type="match status" value="1"/>
</dbReference>
<gene>
    <name evidence="5" type="ORF">EZI54_18665</name>
</gene>
<evidence type="ECO:0000313" key="5">
    <source>
        <dbReference type="EMBL" id="TBW50171.1"/>
    </source>
</evidence>
<dbReference type="InterPro" id="IPR011013">
    <property type="entry name" value="Gal_mutarotase_sf_dom"/>
</dbReference>
<dbReference type="SUPFAM" id="SSF74650">
    <property type="entry name" value="Galactose mutarotase-like"/>
    <property type="match status" value="1"/>
</dbReference>
<dbReference type="EC" id="5.1.3.15" evidence="4"/>
<dbReference type="CDD" id="cd09020">
    <property type="entry name" value="D-hex-6-P-epi_like"/>
    <property type="match status" value="1"/>
</dbReference>
<keyword evidence="6" id="KW-1185">Reference proteome</keyword>
<dbReference type="PANTHER" id="PTHR11122">
    <property type="entry name" value="APOSPORY-ASSOCIATED PROTEIN C-RELATED"/>
    <property type="match status" value="1"/>
</dbReference>
<keyword evidence="3 4" id="KW-0413">Isomerase</keyword>
<protein>
    <recommendedName>
        <fullName evidence="4">Putative glucose-6-phosphate 1-epimerase</fullName>
        <ecNumber evidence="4">5.1.3.15</ecNumber>
    </recommendedName>
</protein>
<dbReference type="Pfam" id="PF01263">
    <property type="entry name" value="Aldose_epim"/>
    <property type="match status" value="1"/>
</dbReference>
<proteinExistence type="inferred from homology"/>
<evidence type="ECO:0000256" key="4">
    <source>
        <dbReference type="PIRNR" id="PIRNR016020"/>
    </source>
</evidence>
<dbReference type="RefSeq" id="WP_131483397.1">
    <property type="nucleotide sequence ID" value="NZ_SJDL01000036.1"/>
</dbReference>
<dbReference type="PANTHER" id="PTHR11122:SF13">
    <property type="entry name" value="GLUCOSE-6-PHOSPHATE 1-EPIMERASE"/>
    <property type="match status" value="1"/>
</dbReference>
<dbReference type="PIRSF" id="PIRSF016020">
    <property type="entry name" value="PHexose_mutarotase"/>
    <property type="match status" value="1"/>
</dbReference>